<evidence type="ECO:0008006" key="3">
    <source>
        <dbReference type="Google" id="ProtNLM"/>
    </source>
</evidence>
<evidence type="ECO:0000313" key="2">
    <source>
        <dbReference type="Proteomes" id="UP000186132"/>
    </source>
</evidence>
<accession>A0A1M5R1C0</accession>
<organism evidence="1 2">
    <name type="scientific">Jatrophihabitans endophyticus</name>
    <dbReference type="NCBI Taxonomy" id="1206085"/>
    <lineage>
        <taxon>Bacteria</taxon>
        <taxon>Bacillati</taxon>
        <taxon>Actinomycetota</taxon>
        <taxon>Actinomycetes</taxon>
        <taxon>Jatrophihabitantales</taxon>
        <taxon>Jatrophihabitantaceae</taxon>
        <taxon>Jatrophihabitans</taxon>
    </lineage>
</organism>
<dbReference type="AlphaFoldDB" id="A0A1M5R1C0"/>
<dbReference type="EMBL" id="FQVU01000005">
    <property type="protein sequence ID" value="SHH20227.1"/>
    <property type="molecule type" value="Genomic_DNA"/>
</dbReference>
<reference evidence="1 2" key="1">
    <citation type="submission" date="2016-11" db="EMBL/GenBank/DDBJ databases">
        <authorList>
            <person name="Jaros S."/>
            <person name="Januszkiewicz K."/>
            <person name="Wedrychowicz H."/>
        </authorList>
    </citation>
    <scope>NUCLEOTIDE SEQUENCE [LARGE SCALE GENOMIC DNA]</scope>
    <source>
        <strain evidence="1 2">DSM 45627</strain>
    </source>
</reference>
<protein>
    <recommendedName>
        <fullName evidence="3">Transcriptional regulator, AbiEi antitoxin, Type IV TA system</fullName>
    </recommendedName>
</protein>
<dbReference type="STRING" id="1206085.SAMN05443575_3418"/>
<dbReference type="OrthoDB" id="4870610at2"/>
<dbReference type="Proteomes" id="UP000186132">
    <property type="component" value="Unassembled WGS sequence"/>
</dbReference>
<dbReference type="RefSeq" id="WP_073391632.1">
    <property type="nucleotide sequence ID" value="NZ_FQVU01000005.1"/>
</dbReference>
<gene>
    <name evidence="1" type="ORF">SAMN05443575_3418</name>
</gene>
<proteinExistence type="predicted"/>
<sequence>MPVDLAALPRVLTLADASDLGLSESAIRHAIATRGWQRLTRGVVFTRPDPPLRDDWAQAGLAVAGGDGAVSGWDAARIRGIGAAQPPSARVLILTGAGHHRWAGGMVVRPTRRPYRCTVLPAEHPTLPFVPVVHAARAVTDTALLYRSLTPVRALVTSAIQRRLCRPEDIVHEYETGPRGGSFFLRRALADLLTNAHSVAEAEAADALASAHVPSFELNVDIVDPTGRLVATADVLWRRLRAIGEVQSREFHFSEQDWIQTMDRHNRLTGYGVAVAHWAPTTVRSRGPAWAADVASWLRHRADELGVPYVPGAGAVPVGAAGHPPFVVG</sequence>
<evidence type="ECO:0000313" key="1">
    <source>
        <dbReference type="EMBL" id="SHH20227.1"/>
    </source>
</evidence>
<keyword evidence="2" id="KW-1185">Reference proteome</keyword>
<name>A0A1M5R1C0_9ACTN</name>